<reference evidence="2 3" key="1">
    <citation type="submission" date="2023-02" db="EMBL/GenBank/DDBJ databases">
        <title>LHISI_Scaffold_Assembly.</title>
        <authorList>
            <person name="Stuart O.P."/>
            <person name="Cleave R."/>
            <person name="Magrath M.J.L."/>
            <person name="Mikheyev A.S."/>
        </authorList>
    </citation>
    <scope>NUCLEOTIDE SEQUENCE [LARGE SCALE GENOMIC DNA]</scope>
    <source>
        <strain evidence="2">Daus_M_001</strain>
        <tissue evidence="2">Leg muscle</tissue>
    </source>
</reference>
<protein>
    <submittedName>
        <fullName evidence="2">Uncharacterized protein</fullName>
    </submittedName>
</protein>
<feature type="region of interest" description="Disordered" evidence="1">
    <location>
        <begin position="734"/>
        <end position="770"/>
    </location>
</feature>
<dbReference type="Proteomes" id="UP001159363">
    <property type="component" value="Chromosome 3"/>
</dbReference>
<name>A0ABQ9HYV8_9NEOP</name>
<feature type="compositionally biased region" description="Basic and acidic residues" evidence="1">
    <location>
        <begin position="741"/>
        <end position="758"/>
    </location>
</feature>
<organism evidence="2 3">
    <name type="scientific">Dryococelus australis</name>
    <dbReference type="NCBI Taxonomy" id="614101"/>
    <lineage>
        <taxon>Eukaryota</taxon>
        <taxon>Metazoa</taxon>
        <taxon>Ecdysozoa</taxon>
        <taxon>Arthropoda</taxon>
        <taxon>Hexapoda</taxon>
        <taxon>Insecta</taxon>
        <taxon>Pterygota</taxon>
        <taxon>Neoptera</taxon>
        <taxon>Polyneoptera</taxon>
        <taxon>Phasmatodea</taxon>
        <taxon>Verophasmatodea</taxon>
        <taxon>Anareolatae</taxon>
        <taxon>Phasmatidae</taxon>
        <taxon>Eurycanthinae</taxon>
        <taxon>Dryococelus</taxon>
    </lineage>
</organism>
<dbReference type="EMBL" id="JARBHB010000003">
    <property type="protein sequence ID" value="KAJ8889577.1"/>
    <property type="molecule type" value="Genomic_DNA"/>
</dbReference>
<keyword evidence="3" id="KW-1185">Reference proteome</keyword>
<feature type="region of interest" description="Disordered" evidence="1">
    <location>
        <begin position="689"/>
        <end position="711"/>
    </location>
</feature>
<sequence length="770" mass="86158">MYLWRPLGQRTLQDGCPKALSCPGVSGADKYQREYAFYKIENKVLNSTKLLQGPPIRSNLPLMQEGLKDLNIHSKVIKPLNSWSSSHITAWLPWGAWTSAARKAPDSRETLASAHAPDYFKWKPTYAASPALRAEPALLRATTVPANCPGNELISRSSPLRSSWAPCEIILHDPPLPLVNQADVTRSSDDLDQRHCSTLLEESATRKHVPANISFGVSRGGKKVLDQGHLQYKYGRSWRVGNRGIDGLERKDRRQTHERAQQQLLRTRECVCCAGRGIRQVECFCGWESSGSSRLDNEYCYKMPEGRTQINGDIRSALGEERTRYVGLSRRHAATGHCERSPLLLRENIPLRLAARLSNPYFVFTFLRSLGPREAEQSSNTVAVTSRGSTAQHLVRMGDVAMGTCGIVARIAVPGTRHITLMRVKSMAGQGSCVRWLARGRHGDSRLLWIDVARRCSGCLQGAPSPWSAQPVRYLSSHTYLHHSHIHATSLRLASTPSPDIRRFPVELENSSRKHSMYMYPAPFLRFSRGTPITRLMPELKLANARIQHNCLPTSATHYTHRVDESNHITTQRYWLCMSQAAHSSDISRYGKTRGGEVSTIPREQRTGEEAALPFYATMFAERAVGSRTVMFRGSGENPKAGLEAHQVRGDKLGIGNQPFKTFDTDTESWEARQGEVSMAQRRNVRPGEIPEKTHCPARLPRAGATPQGIDLDGCRQRGIESRRGLLRRVWSSAGMKGRGKREIPEKTRRTEVLTRHDSHLRKSCAPAGD</sequence>
<evidence type="ECO:0000313" key="2">
    <source>
        <dbReference type="EMBL" id="KAJ8889577.1"/>
    </source>
</evidence>
<gene>
    <name evidence="2" type="ORF">PR048_009077</name>
</gene>
<proteinExistence type="predicted"/>
<accession>A0ABQ9HYV8</accession>
<evidence type="ECO:0000313" key="3">
    <source>
        <dbReference type="Proteomes" id="UP001159363"/>
    </source>
</evidence>
<comment type="caution">
    <text evidence="2">The sequence shown here is derived from an EMBL/GenBank/DDBJ whole genome shotgun (WGS) entry which is preliminary data.</text>
</comment>
<evidence type="ECO:0000256" key="1">
    <source>
        <dbReference type="SAM" id="MobiDB-lite"/>
    </source>
</evidence>